<dbReference type="Pfam" id="PF13641">
    <property type="entry name" value="Glyco_tranf_2_3"/>
    <property type="match status" value="1"/>
</dbReference>
<keyword evidence="3" id="KW-0328">Glycosyltransferase</keyword>
<evidence type="ECO:0000256" key="4">
    <source>
        <dbReference type="ARBA" id="ARBA00022679"/>
    </source>
</evidence>
<evidence type="ECO:0000256" key="2">
    <source>
        <dbReference type="ARBA" id="ARBA00006739"/>
    </source>
</evidence>
<dbReference type="InterPro" id="IPR029044">
    <property type="entry name" value="Nucleotide-diphossugar_trans"/>
</dbReference>
<keyword evidence="6" id="KW-1185">Reference proteome</keyword>
<comment type="caution">
    <text evidence="5">The sequence shown here is derived from an EMBL/GenBank/DDBJ whole genome shotgun (WGS) entry which is preliminary data.</text>
</comment>
<evidence type="ECO:0000256" key="3">
    <source>
        <dbReference type="ARBA" id="ARBA00022676"/>
    </source>
</evidence>
<keyword evidence="4 5" id="KW-0808">Transferase</keyword>
<evidence type="ECO:0000313" key="5">
    <source>
        <dbReference type="EMBL" id="TSB48478.1"/>
    </source>
</evidence>
<dbReference type="SUPFAM" id="SSF53448">
    <property type="entry name" value="Nucleotide-diphospho-sugar transferases"/>
    <property type="match status" value="1"/>
</dbReference>
<dbReference type="OrthoDB" id="9771846at2"/>
<evidence type="ECO:0000256" key="1">
    <source>
        <dbReference type="ARBA" id="ARBA00004776"/>
    </source>
</evidence>
<dbReference type="PANTHER" id="PTHR43179">
    <property type="entry name" value="RHAMNOSYLTRANSFERASE WBBL"/>
    <property type="match status" value="1"/>
</dbReference>
<sequence length="333" mass="38298">METKSKSSTSQSVAIILLNWNSYKDTQACMKSLENLNYPSFHVYVVDNASTDDSFEQLSHDIFNAVYSYNWTLHASENNGGFACGNNIAIKDACQKGFSFIWLLNNDTLVEPDSLETLVSPMNHDTSVGITGSKIYFEGSDVLWFAGGIINKRTGANRHEGMMSVDRGQYDQEREVDYIVGCSLLIRTDIVKEVGPLEEGYFLYYEDSDWNLKVRERGWRVLYVPASIIHHKVSQSIKTDDLSALSTYYNIRNAYLMAKNFSSNKVYDLPALLWLYRNFYWYHLKIILRRQKNKRKRSQLIVRALSDSLKGRSGKYFEDKDKMRLNHGAKKTG</sequence>
<dbReference type="Proteomes" id="UP000318521">
    <property type="component" value="Unassembled WGS sequence"/>
</dbReference>
<dbReference type="AlphaFoldDB" id="A0A554A461"/>
<dbReference type="GO" id="GO:0016757">
    <property type="term" value="F:glycosyltransferase activity"/>
    <property type="evidence" value="ECO:0007669"/>
    <property type="project" value="UniProtKB-KW"/>
</dbReference>
<reference evidence="5 6" key="1">
    <citation type="submission" date="2019-07" db="EMBL/GenBank/DDBJ databases">
        <authorList>
            <person name="Park Y.J."/>
            <person name="Jeong S.E."/>
            <person name="Jung H.S."/>
        </authorList>
    </citation>
    <scope>NUCLEOTIDE SEQUENCE [LARGE SCALE GENOMIC DNA]</scope>
    <source>
        <strain evidence="6">P16(2019)</strain>
    </source>
</reference>
<comment type="similarity">
    <text evidence="2">Belongs to the glycosyltransferase 2 family.</text>
</comment>
<protein>
    <submittedName>
        <fullName evidence="5">Glycosyltransferase family 2 protein</fullName>
    </submittedName>
</protein>
<dbReference type="PANTHER" id="PTHR43179:SF12">
    <property type="entry name" value="GALACTOFURANOSYLTRANSFERASE GLFT2"/>
    <property type="match status" value="1"/>
</dbReference>
<organism evidence="5 6">
    <name type="scientific">Alkalicoccobacillus porphyridii</name>
    <dbReference type="NCBI Taxonomy" id="2597270"/>
    <lineage>
        <taxon>Bacteria</taxon>
        <taxon>Bacillati</taxon>
        <taxon>Bacillota</taxon>
        <taxon>Bacilli</taxon>
        <taxon>Bacillales</taxon>
        <taxon>Bacillaceae</taxon>
        <taxon>Alkalicoccobacillus</taxon>
    </lineage>
</organism>
<dbReference type="Gene3D" id="3.90.550.10">
    <property type="entry name" value="Spore Coat Polysaccharide Biosynthesis Protein SpsA, Chain A"/>
    <property type="match status" value="1"/>
</dbReference>
<gene>
    <name evidence="5" type="ORF">FN960_02690</name>
</gene>
<accession>A0A554A461</accession>
<comment type="pathway">
    <text evidence="1">Cell wall biogenesis; cell wall polysaccharide biosynthesis.</text>
</comment>
<evidence type="ECO:0000313" key="6">
    <source>
        <dbReference type="Proteomes" id="UP000318521"/>
    </source>
</evidence>
<proteinExistence type="inferred from homology"/>
<dbReference type="EMBL" id="VLXZ01000001">
    <property type="protein sequence ID" value="TSB48478.1"/>
    <property type="molecule type" value="Genomic_DNA"/>
</dbReference>
<dbReference type="RefSeq" id="WP_143846822.1">
    <property type="nucleotide sequence ID" value="NZ_VLXZ01000001.1"/>
</dbReference>
<dbReference type="CDD" id="cd04186">
    <property type="entry name" value="GT_2_like_c"/>
    <property type="match status" value="1"/>
</dbReference>
<name>A0A554A461_9BACI</name>